<gene>
    <name evidence="7" type="ORF">P691DRAFT_786559</name>
</gene>
<reference evidence="7" key="1">
    <citation type="submission" date="2020-11" db="EMBL/GenBank/DDBJ databases">
        <authorList>
            <consortium name="DOE Joint Genome Institute"/>
            <person name="Ahrendt S."/>
            <person name="Riley R."/>
            <person name="Andreopoulos W."/>
            <person name="Labutti K."/>
            <person name="Pangilinan J."/>
            <person name="Ruiz-Duenas F.J."/>
            <person name="Barrasa J.M."/>
            <person name="Sanchez-Garcia M."/>
            <person name="Camarero S."/>
            <person name="Miyauchi S."/>
            <person name="Serrano A."/>
            <person name="Linde D."/>
            <person name="Babiker R."/>
            <person name="Drula E."/>
            <person name="Ayuso-Fernandez I."/>
            <person name="Pacheco R."/>
            <person name="Padilla G."/>
            <person name="Ferreira P."/>
            <person name="Barriuso J."/>
            <person name="Kellner H."/>
            <person name="Castanera R."/>
            <person name="Alfaro M."/>
            <person name="Ramirez L."/>
            <person name="Pisabarro A.G."/>
            <person name="Kuo A."/>
            <person name="Tritt A."/>
            <person name="Lipzen A."/>
            <person name="He G."/>
            <person name="Yan M."/>
            <person name="Ng V."/>
            <person name="Cullen D."/>
            <person name="Martin F."/>
            <person name="Rosso M.-N."/>
            <person name="Henrissat B."/>
            <person name="Hibbett D."/>
            <person name="Martinez A.T."/>
            <person name="Grigoriev I.V."/>
        </authorList>
    </citation>
    <scope>NUCLEOTIDE SEQUENCE</scope>
    <source>
        <strain evidence="7">MF-IS2</strain>
    </source>
</reference>
<dbReference type="EMBL" id="MU154235">
    <property type="protein sequence ID" value="KAF9439459.1"/>
    <property type="molecule type" value="Genomic_DNA"/>
</dbReference>
<proteinExistence type="predicted"/>
<protein>
    <submittedName>
        <fullName evidence="7">Cytochrome P450</fullName>
    </submittedName>
</protein>
<name>A0A9P5WVP9_9AGAR</name>
<evidence type="ECO:0000256" key="6">
    <source>
        <dbReference type="SAM" id="Phobius"/>
    </source>
</evidence>
<feature type="non-terminal residue" evidence="7">
    <location>
        <position position="251"/>
    </location>
</feature>
<accession>A0A9P5WVP9</accession>
<dbReference type="AlphaFoldDB" id="A0A9P5WVP9"/>
<evidence type="ECO:0000313" key="7">
    <source>
        <dbReference type="EMBL" id="KAF9439459.1"/>
    </source>
</evidence>
<dbReference type="Proteomes" id="UP000807342">
    <property type="component" value="Unassembled WGS sequence"/>
</dbReference>
<organism evidence="7 8">
    <name type="scientific">Macrolepiota fuliginosa MF-IS2</name>
    <dbReference type="NCBI Taxonomy" id="1400762"/>
    <lineage>
        <taxon>Eukaryota</taxon>
        <taxon>Fungi</taxon>
        <taxon>Dikarya</taxon>
        <taxon>Basidiomycota</taxon>
        <taxon>Agaricomycotina</taxon>
        <taxon>Agaricomycetes</taxon>
        <taxon>Agaricomycetidae</taxon>
        <taxon>Agaricales</taxon>
        <taxon>Agaricineae</taxon>
        <taxon>Agaricaceae</taxon>
        <taxon>Macrolepiota</taxon>
    </lineage>
</organism>
<dbReference type="InterPro" id="IPR001128">
    <property type="entry name" value="Cyt_P450"/>
</dbReference>
<evidence type="ECO:0000256" key="3">
    <source>
        <dbReference type="ARBA" id="ARBA00022723"/>
    </source>
</evidence>
<dbReference type="Pfam" id="PF00067">
    <property type="entry name" value="p450"/>
    <property type="match status" value="1"/>
</dbReference>
<dbReference type="GO" id="GO:0016705">
    <property type="term" value="F:oxidoreductase activity, acting on paired donors, with incorporation or reduction of molecular oxygen"/>
    <property type="evidence" value="ECO:0007669"/>
    <property type="project" value="InterPro"/>
</dbReference>
<comment type="pathway">
    <text evidence="2">Secondary metabolite biosynthesis.</text>
</comment>
<keyword evidence="6" id="KW-0472">Membrane</keyword>
<feature type="transmembrane region" description="Helical" evidence="6">
    <location>
        <begin position="156"/>
        <end position="183"/>
    </location>
</feature>
<keyword evidence="6" id="KW-1133">Transmembrane helix</keyword>
<dbReference type="InterPro" id="IPR036396">
    <property type="entry name" value="Cyt_P450_sf"/>
</dbReference>
<keyword evidence="8" id="KW-1185">Reference proteome</keyword>
<feature type="non-terminal residue" evidence="7">
    <location>
        <position position="1"/>
    </location>
</feature>
<dbReference type="GO" id="GO:0020037">
    <property type="term" value="F:heme binding"/>
    <property type="evidence" value="ECO:0007669"/>
    <property type="project" value="InterPro"/>
</dbReference>
<comment type="cofactor">
    <cofactor evidence="1">
        <name>heme</name>
        <dbReference type="ChEBI" id="CHEBI:30413"/>
    </cofactor>
</comment>
<sequence>PWNKAFAAVPVKGYEVLLVKRVGELVQGLEKVCSGSPDSVGKVDLVKWVSYLAYDFMGDLVFSGIFNLMVEGNASGLLKRMYDVLVLPNIMQHIPWTLPLIWKLPIVNAGMFSFIDFAEAQVKRQLVHVLNHADVFHYMIEATEEMDPGMDPKSLMLWNSILTIVAGSNTMASVLSNIFYYFIHYPKYYKCLQEEIDEATNGAGSVEAERLTNLSFLNAIINETLRLQPMVPTYINCAPAKGSGGQALGAS</sequence>
<dbReference type="InterPro" id="IPR050121">
    <property type="entry name" value="Cytochrome_P450_monoxygenase"/>
</dbReference>
<comment type="caution">
    <text evidence="7">The sequence shown here is derived from an EMBL/GenBank/DDBJ whole genome shotgun (WGS) entry which is preliminary data.</text>
</comment>
<evidence type="ECO:0000256" key="1">
    <source>
        <dbReference type="ARBA" id="ARBA00001971"/>
    </source>
</evidence>
<dbReference type="PANTHER" id="PTHR24305:SF235">
    <property type="entry name" value="CYTOCHROME P450 MONOOXYGENASE APDB-RELATED"/>
    <property type="match status" value="1"/>
</dbReference>
<dbReference type="PANTHER" id="PTHR24305">
    <property type="entry name" value="CYTOCHROME P450"/>
    <property type="match status" value="1"/>
</dbReference>
<keyword evidence="3" id="KW-0479">Metal-binding</keyword>
<dbReference type="GO" id="GO:0004497">
    <property type="term" value="F:monooxygenase activity"/>
    <property type="evidence" value="ECO:0007669"/>
    <property type="project" value="InterPro"/>
</dbReference>
<dbReference type="GO" id="GO:0044550">
    <property type="term" value="P:secondary metabolite biosynthetic process"/>
    <property type="evidence" value="ECO:0007669"/>
    <property type="project" value="UniProtKB-ARBA"/>
</dbReference>
<evidence type="ECO:0000256" key="4">
    <source>
        <dbReference type="ARBA" id="ARBA00023002"/>
    </source>
</evidence>
<dbReference type="GO" id="GO:0005506">
    <property type="term" value="F:iron ion binding"/>
    <property type="evidence" value="ECO:0007669"/>
    <property type="project" value="InterPro"/>
</dbReference>
<dbReference type="OrthoDB" id="6692864at2759"/>
<keyword evidence="5" id="KW-0408">Iron</keyword>
<keyword evidence="6" id="KW-0812">Transmembrane</keyword>
<evidence type="ECO:0000313" key="8">
    <source>
        <dbReference type="Proteomes" id="UP000807342"/>
    </source>
</evidence>
<keyword evidence="4" id="KW-0560">Oxidoreductase</keyword>
<dbReference type="Gene3D" id="1.10.630.10">
    <property type="entry name" value="Cytochrome P450"/>
    <property type="match status" value="1"/>
</dbReference>
<evidence type="ECO:0000256" key="2">
    <source>
        <dbReference type="ARBA" id="ARBA00005179"/>
    </source>
</evidence>
<dbReference type="SUPFAM" id="SSF48264">
    <property type="entry name" value="Cytochrome P450"/>
    <property type="match status" value="1"/>
</dbReference>
<evidence type="ECO:0000256" key="5">
    <source>
        <dbReference type="ARBA" id="ARBA00023004"/>
    </source>
</evidence>